<evidence type="ECO:0000256" key="5">
    <source>
        <dbReference type="SAM" id="MobiDB-lite"/>
    </source>
</evidence>
<dbReference type="Proteomes" id="UP000654913">
    <property type="component" value="Chromosome 2"/>
</dbReference>
<name>A0A7R7XGF7_9EURO</name>
<evidence type="ECO:0000256" key="4">
    <source>
        <dbReference type="ARBA" id="ARBA00023136"/>
    </source>
</evidence>
<gene>
    <name evidence="7" type="ORF">APUU_21256S</name>
</gene>
<evidence type="ECO:0000256" key="1">
    <source>
        <dbReference type="ARBA" id="ARBA00004167"/>
    </source>
</evidence>
<dbReference type="OrthoDB" id="4779287at2759"/>
<evidence type="ECO:0000256" key="3">
    <source>
        <dbReference type="ARBA" id="ARBA00022989"/>
    </source>
</evidence>
<comment type="subcellular location">
    <subcellularLocation>
        <location evidence="1">Membrane</location>
        <topology evidence="1">Single-pass membrane protein</topology>
    </subcellularLocation>
</comment>
<dbReference type="InterPro" id="IPR051694">
    <property type="entry name" value="Immunoregulatory_rcpt-like"/>
</dbReference>
<evidence type="ECO:0000313" key="8">
    <source>
        <dbReference type="Proteomes" id="UP000654913"/>
    </source>
</evidence>
<evidence type="ECO:0000313" key="7">
    <source>
        <dbReference type="EMBL" id="BCS20824.1"/>
    </source>
</evidence>
<dbReference type="GO" id="GO:0071944">
    <property type="term" value="C:cell periphery"/>
    <property type="evidence" value="ECO:0007669"/>
    <property type="project" value="UniProtKB-ARBA"/>
</dbReference>
<keyword evidence="4 6" id="KW-0472">Membrane</keyword>
<dbReference type="EMBL" id="AP024444">
    <property type="protein sequence ID" value="BCS20824.1"/>
    <property type="molecule type" value="Genomic_DNA"/>
</dbReference>
<dbReference type="KEGG" id="apuu:APUU_21256S"/>
<organism evidence="7 8">
    <name type="scientific">Aspergillus puulaauensis</name>
    <dbReference type="NCBI Taxonomy" id="1220207"/>
    <lineage>
        <taxon>Eukaryota</taxon>
        <taxon>Fungi</taxon>
        <taxon>Dikarya</taxon>
        <taxon>Ascomycota</taxon>
        <taxon>Pezizomycotina</taxon>
        <taxon>Eurotiomycetes</taxon>
        <taxon>Eurotiomycetidae</taxon>
        <taxon>Eurotiales</taxon>
        <taxon>Aspergillaceae</taxon>
        <taxon>Aspergillus</taxon>
    </lineage>
</organism>
<protein>
    <recommendedName>
        <fullName evidence="9">Mid2 domain-containing protein</fullName>
    </recommendedName>
</protein>
<keyword evidence="8" id="KW-1185">Reference proteome</keyword>
<evidence type="ECO:0008006" key="9">
    <source>
        <dbReference type="Google" id="ProtNLM"/>
    </source>
</evidence>
<evidence type="ECO:0000256" key="6">
    <source>
        <dbReference type="SAM" id="Phobius"/>
    </source>
</evidence>
<evidence type="ECO:0000256" key="2">
    <source>
        <dbReference type="ARBA" id="ARBA00022692"/>
    </source>
</evidence>
<dbReference type="GeneID" id="64970829"/>
<dbReference type="AlphaFoldDB" id="A0A7R7XGF7"/>
<sequence length="251" mass="26032">MSDSDSSDASQFGWALRVNGSCLDIEEDCGMTIEPYRVCCPGGSYCPNAYNVACCPSGSNCTEALQATPHCANETWDLYINGGYFCCEHGSIGYATDTDSNGCGDPGYELAEGESTLPIIHTGTVTTSTPAPTSNSPVTATDDGSSSTPTSSSNSNSSSSNSDSNTGAIAGGVVGGVCGAAIIAVLVWLLIRTRRKQQTQDATNQGMVPASEHFNKVGPPPPPVEMEADRYAELSAGDHRTVAELPGYYGK</sequence>
<feature type="region of interest" description="Disordered" evidence="5">
    <location>
        <begin position="122"/>
        <end position="164"/>
    </location>
</feature>
<dbReference type="PANTHER" id="PTHR15549">
    <property type="entry name" value="PAIRED IMMUNOGLOBULIN-LIKE TYPE 2 RECEPTOR"/>
    <property type="match status" value="1"/>
</dbReference>
<keyword evidence="2 6" id="KW-0812">Transmembrane</keyword>
<keyword evidence="3 6" id="KW-1133">Transmembrane helix</keyword>
<reference evidence="7" key="2">
    <citation type="submission" date="2021-02" db="EMBL/GenBank/DDBJ databases">
        <title>Aspergillus puulaauensis MK2 genome sequence.</title>
        <authorList>
            <person name="Futagami T."/>
            <person name="Mori K."/>
            <person name="Kadooka C."/>
            <person name="Tanaka T."/>
        </authorList>
    </citation>
    <scope>NUCLEOTIDE SEQUENCE</scope>
    <source>
        <strain evidence="7">MK2</strain>
    </source>
</reference>
<dbReference type="RefSeq" id="XP_041553018.1">
    <property type="nucleotide sequence ID" value="XM_041699988.1"/>
</dbReference>
<dbReference type="GO" id="GO:0016020">
    <property type="term" value="C:membrane"/>
    <property type="evidence" value="ECO:0007669"/>
    <property type="project" value="UniProtKB-SubCell"/>
</dbReference>
<feature type="transmembrane region" description="Helical" evidence="6">
    <location>
        <begin position="168"/>
        <end position="191"/>
    </location>
</feature>
<proteinExistence type="predicted"/>
<accession>A0A7R7XGF7</accession>
<reference evidence="7" key="1">
    <citation type="submission" date="2021-01" db="EMBL/GenBank/DDBJ databases">
        <authorList>
            <consortium name="Aspergillus puulaauensis MK2 genome sequencing consortium"/>
            <person name="Kazuki M."/>
            <person name="Futagami T."/>
        </authorList>
    </citation>
    <scope>NUCLEOTIDE SEQUENCE</scope>
    <source>
        <strain evidence="7">MK2</strain>
    </source>
</reference>